<reference evidence="2 3" key="1">
    <citation type="journal article" date="2012" name="J. Bacteriol.">
        <title>Genome sequence of "Candidatus Nitrosopumilus salaria" BD31, an ammonia-oxidizing archaeon from the San Francisco Bay estuary.</title>
        <authorList>
            <person name="Mosier A.C."/>
            <person name="Allen E.E."/>
            <person name="Kim M."/>
            <person name="Ferriera S."/>
            <person name="Francis C.A."/>
        </authorList>
    </citation>
    <scope>NUCLEOTIDE SEQUENCE [LARGE SCALE GENOMIC DNA]</scope>
    <source>
        <strain evidence="2 3">BD31</strain>
    </source>
</reference>
<sequence>MAIKAFKKTKYPPMALLVIGFTLIVIGDTILGDVFSFLEAEVLEIIEESIEVAGFIVLILAVKRS</sequence>
<dbReference type="PATRIC" id="fig|859350.6.peg.1640"/>
<dbReference type="InterPro" id="IPR055943">
    <property type="entry name" value="DUF7521"/>
</dbReference>
<keyword evidence="1" id="KW-1133">Transmembrane helix</keyword>
<accession>I3D0Q2</accession>
<keyword evidence="1" id="KW-0472">Membrane</keyword>
<feature type="transmembrane region" description="Helical" evidence="1">
    <location>
        <begin position="42"/>
        <end position="62"/>
    </location>
</feature>
<comment type="caution">
    <text evidence="2">The sequence shown here is derived from an EMBL/GenBank/DDBJ whole genome shotgun (WGS) entry which is preliminary data.</text>
</comment>
<proteinExistence type="predicted"/>
<protein>
    <submittedName>
        <fullName evidence="2">Uncharacterized protein</fullName>
    </submittedName>
</protein>
<keyword evidence="1" id="KW-0812">Transmembrane</keyword>
<organism evidence="2 3">
    <name type="scientific">Candidatus Nitrosopumilus salarius BD31</name>
    <dbReference type="NCBI Taxonomy" id="859350"/>
    <lineage>
        <taxon>Archaea</taxon>
        <taxon>Nitrososphaerota</taxon>
        <taxon>Nitrososphaeria</taxon>
        <taxon>Nitrosopumilales</taxon>
        <taxon>Nitrosopumilaceae</taxon>
        <taxon>Nitrosopumilus</taxon>
    </lineage>
</organism>
<dbReference type="Proteomes" id="UP000003423">
    <property type="component" value="Unassembled WGS sequence"/>
</dbReference>
<dbReference type="Pfam" id="PF24365">
    <property type="entry name" value="DUF7521"/>
    <property type="match status" value="1"/>
</dbReference>
<name>I3D0Q2_9ARCH</name>
<dbReference type="AlphaFoldDB" id="I3D0Q2"/>
<dbReference type="EMBL" id="AEXL02000131">
    <property type="protein sequence ID" value="EIJ65295.1"/>
    <property type="molecule type" value="Genomic_DNA"/>
</dbReference>
<gene>
    <name evidence="2" type="ORF">BD31_I1773</name>
</gene>
<evidence type="ECO:0000256" key="1">
    <source>
        <dbReference type="SAM" id="Phobius"/>
    </source>
</evidence>
<keyword evidence="3" id="KW-1185">Reference proteome</keyword>
<evidence type="ECO:0000313" key="3">
    <source>
        <dbReference type="Proteomes" id="UP000003423"/>
    </source>
</evidence>
<evidence type="ECO:0000313" key="2">
    <source>
        <dbReference type="EMBL" id="EIJ65295.1"/>
    </source>
</evidence>